<dbReference type="RefSeq" id="WP_142859262.1">
    <property type="nucleotide sequence ID" value="NZ_SGOE01000008.1"/>
</dbReference>
<proteinExistence type="predicted"/>
<dbReference type="AlphaFoldDB" id="A0A546XS70"/>
<dbReference type="Proteomes" id="UP000317023">
    <property type="component" value="Unassembled WGS sequence"/>
</dbReference>
<accession>A0A546XS70</accession>
<evidence type="ECO:0000313" key="1">
    <source>
        <dbReference type="EMBL" id="TRB03576.1"/>
    </source>
</evidence>
<dbReference type="EMBL" id="SGOE01000008">
    <property type="protein sequence ID" value="TRB03576.1"/>
    <property type="molecule type" value="Genomic_DNA"/>
</dbReference>
<protein>
    <submittedName>
        <fullName evidence="1">Uncharacterized protein</fullName>
    </submittedName>
</protein>
<organism evidence="1 2">
    <name type="scientific">Agrobacterium tumefaciens</name>
    <dbReference type="NCBI Taxonomy" id="358"/>
    <lineage>
        <taxon>Bacteria</taxon>
        <taxon>Pseudomonadati</taxon>
        <taxon>Pseudomonadota</taxon>
        <taxon>Alphaproteobacteria</taxon>
        <taxon>Hyphomicrobiales</taxon>
        <taxon>Rhizobiaceae</taxon>
        <taxon>Rhizobium/Agrobacterium group</taxon>
        <taxon>Agrobacterium</taxon>
        <taxon>Agrobacterium tumefaciens complex</taxon>
    </lineage>
</organism>
<name>A0A546XS70_AGRTU</name>
<evidence type="ECO:0000313" key="2">
    <source>
        <dbReference type="Proteomes" id="UP000317023"/>
    </source>
</evidence>
<comment type="caution">
    <text evidence="1">The sequence shown here is derived from an EMBL/GenBank/DDBJ whole genome shotgun (WGS) entry which is preliminary data.</text>
</comment>
<gene>
    <name evidence="1" type="ORF">EXN61_22250</name>
</gene>
<sequence length="109" mass="12326">MYWYISVLPPTGENILCDTNRLIGFLERQPELKRTNDVTFASVEGQPRVDITIVKGTADGNWSSSGTFTPQFNRVEIVCSDHRRQDFYAEISARIAGFLQWRLVTQGGA</sequence>
<reference evidence="1 2" key="1">
    <citation type="journal article" date="2019" name="Appl. Microbiol. Biotechnol.">
        <title>Differential efficiency of wild type rhizogenic strains for rol gene transformation of plants.</title>
        <authorList>
            <person name="Desmet S."/>
            <person name="De Keyser E."/>
            <person name="Van Vaerenbergh J."/>
            <person name="Baeyen S."/>
            <person name="Van Huylenbroeck J."/>
            <person name="Geelen D."/>
            <person name="Dhooghe E."/>
        </authorList>
    </citation>
    <scope>NUCLEOTIDE SEQUENCE [LARGE SCALE GENOMIC DNA]</scope>
    <source>
        <strain evidence="1 2">MAFF210266</strain>
    </source>
</reference>